<dbReference type="PANTHER" id="PTHR28259:SF16">
    <property type="entry name" value="FLUORIDE-SPECIFIC ION CHANNEL FLUC 2"/>
    <property type="match status" value="1"/>
</dbReference>
<keyword evidence="8 14" id="KW-0406">Ion transport</keyword>
<dbReference type="AlphaFoldDB" id="A0A974S2I6"/>
<evidence type="ECO:0000256" key="10">
    <source>
        <dbReference type="ARBA" id="ARBA00023303"/>
    </source>
</evidence>
<evidence type="ECO:0000256" key="11">
    <source>
        <dbReference type="ARBA" id="ARBA00035120"/>
    </source>
</evidence>
<dbReference type="EMBL" id="CP068053">
    <property type="protein sequence ID" value="QQT02578.1"/>
    <property type="molecule type" value="Genomic_DNA"/>
</dbReference>
<dbReference type="RefSeq" id="WP_040376010.1">
    <property type="nucleotide sequence ID" value="NZ_CP068053.1"/>
</dbReference>
<evidence type="ECO:0000256" key="13">
    <source>
        <dbReference type="ARBA" id="ARBA00049940"/>
    </source>
</evidence>
<organism evidence="15 16">
    <name type="scientific">Peribacillus psychrosaccharolyticus</name>
    <name type="common">Bacillus psychrosaccharolyticus</name>
    <dbReference type="NCBI Taxonomy" id="1407"/>
    <lineage>
        <taxon>Bacteria</taxon>
        <taxon>Bacillati</taxon>
        <taxon>Bacillota</taxon>
        <taxon>Bacilli</taxon>
        <taxon>Bacillales</taxon>
        <taxon>Bacillaceae</taxon>
        <taxon>Peribacillus</taxon>
    </lineage>
</organism>
<evidence type="ECO:0000313" key="16">
    <source>
        <dbReference type="Proteomes" id="UP000595254"/>
    </source>
</evidence>
<dbReference type="GO" id="GO:0046872">
    <property type="term" value="F:metal ion binding"/>
    <property type="evidence" value="ECO:0007669"/>
    <property type="project" value="UniProtKB-KW"/>
</dbReference>
<keyword evidence="9 14" id="KW-0472">Membrane</keyword>
<evidence type="ECO:0000313" key="15">
    <source>
        <dbReference type="EMBL" id="QQT02578.1"/>
    </source>
</evidence>
<dbReference type="PANTHER" id="PTHR28259">
    <property type="entry name" value="FLUORIDE EXPORT PROTEIN 1-RELATED"/>
    <property type="match status" value="1"/>
</dbReference>
<feature type="binding site" evidence="14">
    <location>
        <position position="69"/>
    </location>
    <ligand>
        <name>Na(+)</name>
        <dbReference type="ChEBI" id="CHEBI:29101"/>
        <note>structural</note>
    </ligand>
</feature>
<keyword evidence="5 14" id="KW-0479">Metal-binding</keyword>
<reference evidence="15 16" key="1">
    <citation type="submission" date="2021-01" db="EMBL/GenBank/DDBJ databases">
        <title>FDA dAtabase for Regulatory Grade micrObial Sequences (FDA-ARGOS): Supporting development and validation of Infectious Disease Dx tests.</title>
        <authorList>
            <person name="Nelson B."/>
            <person name="Plummer A."/>
            <person name="Tallon L."/>
            <person name="Sadzewicz L."/>
            <person name="Zhao X."/>
            <person name="Boylan J."/>
            <person name="Ott S."/>
            <person name="Bowen H."/>
            <person name="Vavikolanu K."/>
            <person name="Mehta A."/>
            <person name="Aluvathingal J."/>
            <person name="Nadendla S."/>
            <person name="Myers T."/>
            <person name="Yan Y."/>
            <person name="Sichtig H."/>
        </authorList>
    </citation>
    <scope>NUCLEOTIDE SEQUENCE [LARGE SCALE GENOMIC DNA]</scope>
    <source>
        <strain evidence="15 16">FDAARGOS_1161</strain>
    </source>
</reference>
<keyword evidence="7 14" id="KW-0915">Sodium</keyword>
<evidence type="ECO:0000256" key="7">
    <source>
        <dbReference type="ARBA" id="ARBA00023053"/>
    </source>
</evidence>
<evidence type="ECO:0000256" key="4">
    <source>
        <dbReference type="ARBA" id="ARBA00022692"/>
    </source>
</evidence>
<feature type="binding site" evidence="14">
    <location>
        <position position="72"/>
    </location>
    <ligand>
        <name>Na(+)</name>
        <dbReference type="ChEBI" id="CHEBI:29101"/>
        <note>structural</note>
    </ligand>
</feature>
<feature type="transmembrane region" description="Helical" evidence="14">
    <location>
        <begin position="30"/>
        <end position="49"/>
    </location>
</feature>
<comment type="similarity">
    <text evidence="11 14">Belongs to the fluoride channel Fluc/FEX (TC 1.A.43) family.</text>
</comment>
<evidence type="ECO:0000256" key="12">
    <source>
        <dbReference type="ARBA" id="ARBA00035585"/>
    </source>
</evidence>
<dbReference type="GO" id="GO:0062054">
    <property type="term" value="F:fluoride channel activity"/>
    <property type="evidence" value="ECO:0007669"/>
    <property type="project" value="UniProtKB-UniRule"/>
</dbReference>
<evidence type="ECO:0000256" key="2">
    <source>
        <dbReference type="ARBA" id="ARBA00022448"/>
    </source>
</evidence>
<evidence type="ECO:0000256" key="5">
    <source>
        <dbReference type="ARBA" id="ARBA00022723"/>
    </source>
</evidence>
<keyword evidence="16" id="KW-1185">Reference proteome</keyword>
<evidence type="ECO:0000256" key="8">
    <source>
        <dbReference type="ARBA" id="ARBA00023065"/>
    </source>
</evidence>
<comment type="subcellular location">
    <subcellularLocation>
        <location evidence="1 14">Cell membrane</location>
        <topology evidence="1 14">Multi-pass membrane protein</topology>
    </subcellularLocation>
</comment>
<evidence type="ECO:0000256" key="1">
    <source>
        <dbReference type="ARBA" id="ARBA00004651"/>
    </source>
</evidence>
<dbReference type="GO" id="GO:0005886">
    <property type="term" value="C:plasma membrane"/>
    <property type="evidence" value="ECO:0007669"/>
    <property type="project" value="UniProtKB-SubCell"/>
</dbReference>
<evidence type="ECO:0000256" key="3">
    <source>
        <dbReference type="ARBA" id="ARBA00022475"/>
    </source>
</evidence>
<evidence type="ECO:0000256" key="14">
    <source>
        <dbReference type="HAMAP-Rule" id="MF_00454"/>
    </source>
</evidence>
<accession>A0A974S2I6</accession>
<feature type="transmembrane region" description="Helical" evidence="14">
    <location>
        <begin position="94"/>
        <end position="113"/>
    </location>
</feature>
<keyword evidence="3 14" id="KW-1003">Cell membrane</keyword>
<keyword evidence="4 14" id="KW-0812">Transmembrane</keyword>
<comment type="activity regulation">
    <text evidence="14">Na(+) is not transported, but it plays an essential structural role and its presence is essential for fluoride channel function.</text>
</comment>
<sequence length="117" mass="12631">MKKYLFVGIGGALGSFLRYGVNVFIHIPVFPLATLSVNLIGTFILGMLTGHFSKRNQPVPLLLGTGLCGGFTTMSTFTAESIRLLETSVWLSSLYISATLILGIIFGLIGIYISSKR</sequence>
<proteinExistence type="inferred from homology"/>
<evidence type="ECO:0000256" key="9">
    <source>
        <dbReference type="ARBA" id="ARBA00023136"/>
    </source>
</evidence>
<protein>
    <recommendedName>
        <fullName evidence="14">Fluoride-specific ion channel FluC</fullName>
    </recommendedName>
</protein>
<dbReference type="InterPro" id="IPR003691">
    <property type="entry name" value="FluC"/>
</dbReference>
<dbReference type="KEGG" id="ppsr:I6J18_07600"/>
<keyword evidence="2 14" id="KW-0813">Transport</keyword>
<dbReference type="GO" id="GO:0140114">
    <property type="term" value="P:cellular detoxification of fluoride"/>
    <property type="evidence" value="ECO:0007669"/>
    <property type="project" value="UniProtKB-UniRule"/>
</dbReference>
<evidence type="ECO:0000256" key="6">
    <source>
        <dbReference type="ARBA" id="ARBA00022989"/>
    </source>
</evidence>
<gene>
    <name evidence="14" type="primary">fluC</name>
    <name evidence="14" type="synonym">crcB</name>
    <name evidence="15" type="ORF">I6J18_07600</name>
</gene>
<feature type="transmembrane region" description="Helical" evidence="14">
    <location>
        <begin position="61"/>
        <end position="82"/>
    </location>
</feature>
<comment type="catalytic activity">
    <reaction evidence="12">
        <text>fluoride(in) = fluoride(out)</text>
        <dbReference type="Rhea" id="RHEA:76159"/>
        <dbReference type="ChEBI" id="CHEBI:17051"/>
    </reaction>
    <physiologicalReaction direction="left-to-right" evidence="12">
        <dbReference type="Rhea" id="RHEA:76160"/>
    </physiologicalReaction>
</comment>
<keyword evidence="10 14" id="KW-0407">Ion channel</keyword>
<dbReference type="Proteomes" id="UP000595254">
    <property type="component" value="Chromosome"/>
</dbReference>
<name>A0A974S2I6_PERPY</name>
<dbReference type="HAMAP" id="MF_00454">
    <property type="entry name" value="FluC"/>
    <property type="match status" value="1"/>
</dbReference>
<keyword evidence="6 14" id="KW-1133">Transmembrane helix</keyword>
<dbReference type="Pfam" id="PF02537">
    <property type="entry name" value="CRCB"/>
    <property type="match status" value="1"/>
</dbReference>
<comment type="function">
    <text evidence="13 14">Fluoride-specific ion channel. Important for reducing fluoride concentration in the cell, thus reducing its toxicity.</text>
</comment>